<dbReference type="PANTHER" id="PTHR48006">
    <property type="entry name" value="LEUCINE-RICH REPEAT-CONTAINING PROTEIN DDB_G0281931-RELATED"/>
    <property type="match status" value="1"/>
</dbReference>
<protein>
    <recommendedName>
        <fullName evidence="5">LRR receptor-like serine/threonine-protein kinase</fullName>
    </recommendedName>
</protein>
<dbReference type="Pfam" id="PF00560">
    <property type="entry name" value="LRR_1"/>
    <property type="match status" value="2"/>
</dbReference>
<feature type="chain" id="PRO_5005528352" description="LRR receptor-like serine/threonine-protein kinase" evidence="2">
    <location>
        <begin position="21"/>
        <end position="258"/>
    </location>
</feature>
<dbReference type="InterPro" id="IPR032675">
    <property type="entry name" value="LRR_dom_sf"/>
</dbReference>
<keyword evidence="1" id="KW-0812">Transmembrane</keyword>
<evidence type="ECO:0000313" key="4">
    <source>
        <dbReference type="Proteomes" id="UP000036987"/>
    </source>
</evidence>
<comment type="caution">
    <text evidence="3">The sequence shown here is derived from an EMBL/GenBank/DDBJ whole genome shotgun (WGS) entry which is preliminary data.</text>
</comment>
<evidence type="ECO:0000256" key="1">
    <source>
        <dbReference type="SAM" id="Phobius"/>
    </source>
</evidence>
<dbReference type="STRING" id="29655.A0A0K9PW34"/>
<keyword evidence="1" id="KW-1133">Transmembrane helix</keyword>
<evidence type="ECO:0008006" key="5">
    <source>
        <dbReference type="Google" id="ProtNLM"/>
    </source>
</evidence>
<feature type="transmembrane region" description="Helical" evidence="1">
    <location>
        <begin position="122"/>
        <end position="145"/>
    </location>
</feature>
<dbReference type="PANTHER" id="PTHR48006:SF60">
    <property type="entry name" value="PROTEIN KINASE DOMAIN-CONTAINING PROTEIN"/>
    <property type="match status" value="1"/>
</dbReference>
<keyword evidence="4" id="KW-1185">Reference proteome</keyword>
<reference evidence="4" key="1">
    <citation type="journal article" date="2016" name="Nature">
        <title>The genome of the seagrass Zostera marina reveals angiosperm adaptation to the sea.</title>
        <authorList>
            <person name="Olsen J.L."/>
            <person name="Rouze P."/>
            <person name="Verhelst B."/>
            <person name="Lin Y.-C."/>
            <person name="Bayer T."/>
            <person name="Collen J."/>
            <person name="Dattolo E."/>
            <person name="De Paoli E."/>
            <person name="Dittami S."/>
            <person name="Maumus F."/>
            <person name="Michel G."/>
            <person name="Kersting A."/>
            <person name="Lauritano C."/>
            <person name="Lohaus R."/>
            <person name="Toepel M."/>
            <person name="Tonon T."/>
            <person name="Vanneste K."/>
            <person name="Amirebrahimi M."/>
            <person name="Brakel J."/>
            <person name="Bostroem C."/>
            <person name="Chovatia M."/>
            <person name="Grimwood J."/>
            <person name="Jenkins J.W."/>
            <person name="Jueterbock A."/>
            <person name="Mraz A."/>
            <person name="Stam W.T."/>
            <person name="Tice H."/>
            <person name="Bornberg-Bauer E."/>
            <person name="Green P.J."/>
            <person name="Pearson G.A."/>
            <person name="Procaccini G."/>
            <person name="Duarte C.M."/>
            <person name="Schmutz J."/>
            <person name="Reusch T.B.H."/>
            <person name="Van de Peer Y."/>
        </authorList>
    </citation>
    <scope>NUCLEOTIDE SEQUENCE [LARGE SCALE GENOMIC DNA]</scope>
    <source>
        <strain evidence="4">cv. Finnish</strain>
    </source>
</reference>
<dbReference type="Proteomes" id="UP000036987">
    <property type="component" value="Unassembled WGS sequence"/>
</dbReference>
<name>A0A0K9PW34_ZOSMR</name>
<dbReference type="OrthoDB" id="671703at2759"/>
<dbReference type="EMBL" id="LFYR01000601">
    <property type="protein sequence ID" value="KMZ73129.1"/>
    <property type="molecule type" value="Genomic_DNA"/>
</dbReference>
<accession>A0A0K9PW34</accession>
<dbReference type="InterPro" id="IPR051824">
    <property type="entry name" value="LRR_Rcpt-Like_S/T_Kinase"/>
</dbReference>
<dbReference type="AlphaFoldDB" id="A0A0K9PW34"/>
<dbReference type="Gene3D" id="3.80.10.10">
    <property type="entry name" value="Ribonuclease Inhibitor"/>
    <property type="match status" value="1"/>
</dbReference>
<keyword evidence="1" id="KW-0472">Membrane</keyword>
<organism evidence="3 4">
    <name type="scientific">Zostera marina</name>
    <name type="common">Eelgrass</name>
    <dbReference type="NCBI Taxonomy" id="29655"/>
    <lineage>
        <taxon>Eukaryota</taxon>
        <taxon>Viridiplantae</taxon>
        <taxon>Streptophyta</taxon>
        <taxon>Embryophyta</taxon>
        <taxon>Tracheophyta</taxon>
        <taxon>Spermatophyta</taxon>
        <taxon>Magnoliopsida</taxon>
        <taxon>Liliopsida</taxon>
        <taxon>Zosteraceae</taxon>
        <taxon>Zostera</taxon>
    </lineage>
</organism>
<gene>
    <name evidence="3" type="ORF">ZOSMA_153G00210</name>
</gene>
<proteinExistence type="predicted"/>
<keyword evidence="2" id="KW-0732">Signal</keyword>
<evidence type="ECO:0000313" key="3">
    <source>
        <dbReference type="EMBL" id="KMZ73129.1"/>
    </source>
</evidence>
<dbReference type="InterPro" id="IPR001611">
    <property type="entry name" value="Leu-rich_rpt"/>
</dbReference>
<feature type="signal peptide" evidence="2">
    <location>
        <begin position="1"/>
        <end position="20"/>
    </location>
</feature>
<evidence type="ECO:0000256" key="2">
    <source>
        <dbReference type="SAM" id="SignalP"/>
    </source>
</evidence>
<dbReference type="SUPFAM" id="SSF52058">
    <property type="entry name" value="L domain-like"/>
    <property type="match status" value="1"/>
</dbReference>
<sequence>MRYVCILFLILFLWLLGSLGDITVEAQAIELDPNEVTVLKAMATKLNIQFWNFSLNPCSGQGDWNSSIKLKSIEKNLTCNCSINNISNYCHVTSIITAILIRNLNVSKLKTVNLTGPLPEELVNLTSLTEMLVFFVFHLIGLIIFDNNRSGQSCLNFFAQHNSEFSRNTFGGTIPLSWASLPLTILGLLGNRVAGPLPEEIGTISTLQELILSGNQFTGVLPDSLGDLTNLEDFRIDGNPISGRIPSFFANWTKMERL</sequence>